<accession>A0ABT1LZE4</accession>
<dbReference type="RefSeq" id="WP_255057947.1">
    <property type="nucleotide sequence ID" value="NZ_JANDBD010000001.1"/>
</dbReference>
<feature type="domain" description="UspA" evidence="2">
    <location>
        <begin position="155"/>
        <end position="291"/>
    </location>
</feature>
<dbReference type="PANTHER" id="PTHR46268">
    <property type="entry name" value="STRESS RESPONSE PROTEIN NHAX"/>
    <property type="match status" value="1"/>
</dbReference>
<evidence type="ECO:0000256" key="1">
    <source>
        <dbReference type="ARBA" id="ARBA00008791"/>
    </source>
</evidence>
<proteinExistence type="inferred from homology"/>
<name>A0ABT1LZE4_9MYCO</name>
<dbReference type="Pfam" id="PF00582">
    <property type="entry name" value="Usp"/>
    <property type="match status" value="2"/>
</dbReference>
<dbReference type="PANTHER" id="PTHR46268:SF6">
    <property type="entry name" value="UNIVERSAL STRESS PROTEIN UP12"/>
    <property type="match status" value="1"/>
</dbReference>
<dbReference type="InterPro" id="IPR006016">
    <property type="entry name" value="UspA"/>
</dbReference>
<comment type="caution">
    <text evidence="3">The sequence shown here is derived from an EMBL/GenBank/DDBJ whole genome shotgun (WGS) entry which is preliminary data.</text>
</comment>
<protein>
    <submittedName>
        <fullName evidence="3">Universal stress protein</fullName>
    </submittedName>
</protein>
<evidence type="ECO:0000313" key="4">
    <source>
        <dbReference type="Proteomes" id="UP001651690"/>
    </source>
</evidence>
<keyword evidence="4" id="KW-1185">Reference proteome</keyword>
<sequence>MTGNPDTVVVGVDGSDSAIAAARWAGALAARFGLSLQVVHGVPRLGRNLTEAAAVFQAASMQYQSENADAFLKSAADAVRCEQRGLVVTTAASSDPIDDVLFEASKHARFIVLGGMDISPAAAVLLGSTTLKLTTEAICPVIVWRGDRTSPNSDAVVVGVDDTPAGRAALATGFVFAAQLGVALRAVHSWALRRPPGTTVLPTLMDWDAVEALQFVALTELVDEYHRDHRGVDVTCFLESGTAAGALLRHLEHAQLVVVGNRGRAALAAAALGSTSLNLLHHSPIPVVVCHPDPP</sequence>
<dbReference type="InterPro" id="IPR006015">
    <property type="entry name" value="Universal_stress_UspA"/>
</dbReference>
<dbReference type="SUPFAM" id="SSF52402">
    <property type="entry name" value="Adenine nucleotide alpha hydrolases-like"/>
    <property type="match status" value="2"/>
</dbReference>
<feature type="domain" description="UspA" evidence="2">
    <location>
        <begin position="7"/>
        <end position="144"/>
    </location>
</feature>
<dbReference type="Proteomes" id="UP001651690">
    <property type="component" value="Unassembled WGS sequence"/>
</dbReference>
<reference evidence="3 4" key="1">
    <citation type="submission" date="2022-06" db="EMBL/GenBank/DDBJ databases">
        <title>Mycolicibacterium sp. CAU 1645 isolated from seawater.</title>
        <authorList>
            <person name="Kim W."/>
        </authorList>
    </citation>
    <scope>NUCLEOTIDE SEQUENCE [LARGE SCALE GENOMIC DNA]</scope>
    <source>
        <strain evidence="3 4">CAU 1645</strain>
    </source>
</reference>
<dbReference type="PRINTS" id="PR01438">
    <property type="entry name" value="UNVRSLSTRESS"/>
</dbReference>
<evidence type="ECO:0000259" key="2">
    <source>
        <dbReference type="Pfam" id="PF00582"/>
    </source>
</evidence>
<dbReference type="EMBL" id="JANDBD010000001">
    <property type="protein sequence ID" value="MCP9270972.1"/>
    <property type="molecule type" value="Genomic_DNA"/>
</dbReference>
<dbReference type="InterPro" id="IPR014729">
    <property type="entry name" value="Rossmann-like_a/b/a_fold"/>
</dbReference>
<evidence type="ECO:0000313" key="3">
    <source>
        <dbReference type="EMBL" id="MCP9270972.1"/>
    </source>
</evidence>
<organism evidence="3 4">
    <name type="scientific">Mycolicibacterium arenosum</name>
    <dbReference type="NCBI Taxonomy" id="2952157"/>
    <lineage>
        <taxon>Bacteria</taxon>
        <taxon>Bacillati</taxon>
        <taxon>Actinomycetota</taxon>
        <taxon>Actinomycetes</taxon>
        <taxon>Mycobacteriales</taxon>
        <taxon>Mycobacteriaceae</taxon>
        <taxon>Mycolicibacterium</taxon>
    </lineage>
</organism>
<comment type="similarity">
    <text evidence="1">Belongs to the universal stress protein A family.</text>
</comment>
<gene>
    <name evidence="3" type="ORF">NM203_02090</name>
</gene>
<dbReference type="Gene3D" id="3.40.50.620">
    <property type="entry name" value="HUPs"/>
    <property type="match status" value="2"/>
</dbReference>